<dbReference type="Pfam" id="PF00176">
    <property type="entry name" value="SNF2-rel_dom"/>
    <property type="match status" value="1"/>
</dbReference>
<dbReference type="FunFam" id="3.40.50.300:FF:001870">
    <property type="entry name" value="SNF2 family helicase/ATPase, putative"/>
    <property type="match status" value="1"/>
</dbReference>
<dbReference type="Gene3D" id="3.40.50.10810">
    <property type="entry name" value="Tandem AAA-ATPase domain"/>
    <property type="match status" value="1"/>
</dbReference>
<evidence type="ECO:0000256" key="5">
    <source>
        <dbReference type="ARBA" id="ARBA00022833"/>
    </source>
</evidence>
<dbReference type="CDD" id="cd18793">
    <property type="entry name" value="SF2_C_SNF"/>
    <property type="match status" value="1"/>
</dbReference>
<keyword evidence="5" id="KW-0862">Zinc</keyword>
<dbReference type="GO" id="GO:0016787">
    <property type="term" value="F:hydrolase activity"/>
    <property type="evidence" value="ECO:0007669"/>
    <property type="project" value="UniProtKB-KW"/>
</dbReference>
<dbReference type="FunFam" id="3.40.50.10810:FF:000059">
    <property type="entry name" value="SNF2 family helicase/ATPase, putative"/>
    <property type="match status" value="1"/>
</dbReference>
<keyword evidence="6" id="KW-0067">ATP-binding</keyword>
<dbReference type="PROSITE" id="PS00518">
    <property type="entry name" value="ZF_RING_1"/>
    <property type="match status" value="1"/>
</dbReference>
<dbReference type="Pfam" id="PF00271">
    <property type="entry name" value="Helicase_C"/>
    <property type="match status" value="1"/>
</dbReference>
<dbReference type="InterPro" id="IPR013083">
    <property type="entry name" value="Znf_RING/FYVE/PHD"/>
</dbReference>
<keyword evidence="4" id="KW-0378">Hydrolase</keyword>
<dbReference type="Gene3D" id="3.40.50.300">
    <property type="entry name" value="P-loop containing nucleotide triphosphate hydrolases"/>
    <property type="match status" value="1"/>
</dbReference>
<dbReference type="GO" id="GO:0000209">
    <property type="term" value="P:protein polyubiquitination"/>
    <property type="evidence" value="ECO:0007669"/>
    <property type="project" value="TreeGrafter"/>
</dbReference>
<keyword evidence="9" id="KW-0347">Helicase</keyword>
<dbReference type="PANTHER" id="PTHR45865">
    <property type="entry name" value="E3 UBIQUITIN-PROTEIN LIGASE SHPRH FAMILY MEMBER"/>
    <property type="match status" value="1"/>
</dbReference>
<dbReference type="InterPro" id="IPR001650">
    <property type="entry name" value="Helicase_C-like"/>
</dbReference>
<keyword evidence="2" id="KW-0547">Nucleotide-binding</keyword>
<protein>
    <submittedName>
        <fullName evidence="9">Putative SNF2 family helicase/ATPase</fullName>
    </submittedName>
</protein>
<dbReference type="InterPro" id="IPR059033">
    <property type="entry name" value="C144_05_dom"/>
</dbReference>
<dbReference type="GO" id="GO:0006974">
    <property type="term" value="P:DNA damage response"/>
    <property type="evidence" value="ECO:0007669"/>
    <property type="project" value="TreeGrafter"/>
</dbReference>
<dbReference type="PROSITE" id="PS50089">
    <property type="entry name" value="ZF_RING_2"/>
    <property type="match status" value="1"/>
</dbReference>
<evidence type="ECO:0000256" key="6">
    <source>
        <dbReference type="ARBA" id="ARBA00022840"/>
    </source>
</evidence>
<dbReference type="InterPro" id="IPR052583">
    <property type="entry name" value="ATP-helicase/E3_Ub-Ligase"/>
</dbReference>
<dbReference type="GO" id="GO:0004386">
    <property type="term" value="F:helicase activity"/>
    <property type="evidence" value="ECO:0007669"/>
    <property type="project" value="UniProtKB-KW"/>
</dbReference>
<accession>A0A395HM32</accession>
<dbReference type="CDD" id="cd18070">
    <property type="entry name" value="DEXQc_SHPRH"/>
    <property type="match status" value="1"/>
</dbReference>
<dbReference type="SMART" id="SM00184">
    <property type="entry name" value="RING"/>
    <property type="match status" value="1"/>
</dbReference>
<keyword evidence="10" id="KW-1185">Reference proteome</keyword>
<gene>
    <name evidence="9" type="ORF">BO97DRAFT_376157</name>
</gene>
<dbReference type="InterPro" id="IPR001841">
    <property type="entry name" value="Znf_RING"/>
</dbReference>
<evidence type="ECO:0000259" key="8">
    <source>
        <dbReference type="PROSITE" id="PS50089"/>
    </source>
</evidence>
<dbReference type="SMART" id="SM00490">
    <property type="entry name" value="HELICc"/>
    <property type="match status" value="1"/>
</dbReference>
<reference evidence="9 10" key="1">
    <citation type="submission" date="2018-02" db="EMBL/GenBank/DDBJ databases">
        <title>The genomes of Aspergillus section Nigri reveals drivers in fungal speciation.</title>
        <authorList>
            <consortium name="DOE Joint Genome Institute"/>
            <person name="Vesth T.C."/>
            <person name="Nybo J."/>
            <person name="Theobald S."/>
            <person name="Brandl J."/>
            <person name="Frisvad J.C."/>
            <person name="Nielsen K.F."/>
            <person name="Lyhne E.K."/>
            <person name="Kogle M.E."/>
            <person name="Kuo A."/>
            <person name="Riley R."/>
            <person name="Clum A."/>
            <person name="Nolan M."/>
            <person name="Lipzen A."/>
            <person name="Salamov A."/>
            <person name="Henrissat B."/>
            <person name="Wiebenga A."/>
            <person name="De vries R.P."/>
            <person name="Grigoriev I.V."/>
            <person name="Mortensen U.H."/>
            <person name="Andersen M.R."/>
            <person name="Baker S.E."/>
        </authorList>
    </citation>
    <scope>NUCLEOTIDE SEQUENCE [LARGE SCALE GENOMIC DNA]</scope>
    <source>
        <strain evidence="9 10">CBS 101889</strain>
    </source>
</reference>
<dbReference type="GO" id="GO:0008270">
    <property type="term" value="F:zinc ion binding"/>
    <property type="evidence" value="ECO:0007669"/>
    <property type="project" value="UniProtKB-KW"/>
</dbReference>
<dbReference type="RefSeq" id="XP_025547830.1">
    <property type="nucleotide sequence ID" value="XM_025693009.1"/>
</dbReference>
<dbReference type="InterPro" id="IPR027417">
    <property type="entry name" value="P-loop_NTPase"/>
</dbReference>
<dbReference type="Pfam" id="PF13639">
    <property type="entry name" value="zf-RING_2"/>
    <property type="match status" value="1"/>
</dbReference>
<evidence type="ECO:0000256" key="7">
    <source>
        <dbReference type="PROSITE-ProRule" id="PRU00175"/>
    </source>
</evidence>
<organism evidence="9 10">
    <name type="scientific">Aspergillus homomorphus (strain CBS 101889)</name>
    <dbReference type="NCBI Taxonomy" id="1450537"/>
    <lineage>
        <taxon>Eukaryota</taxon>
        <taxon>Fungi</taxon>
        <taxon>Dikarya</taxon>
        <taxon>Ascomycota</taxon>
        <taxon>Pezizomycotina</taxon>
        <taxon>Eurotiomycetes</taxon>
        <taxon>Eurotiomycetidae</taxon>
        <taxon>Eurotiales</taxon>
        <taxon>Aspergillaceae</taxon>
        <taxon>Aspergillus</taxon>
        <taxon>Aspergillus subgen. Circumdati</taxon>
    </lineage>
</organism>
<dbReference type="InterPro" id="IPR049730">
    <property type="entry name" value="SNF2/RAD54-like_C"/>
</dbReference>
<dbReference type="PANTHER" id="PTHR45865:SF1">
    <property type="entry name" value="E3 UBIQUITIN-PROTEIN LIGASE SHPRH"/>
    <property type="match status" value="1"/>
</dbReference>
<dbReference type="SUPFAM" id="SSF57850">
    <property type="entry name" value="RING/U-box"/>
    <property type="match status" value="1"/>
</dbReference>
<name>A0A395HM32_ASPHC</name>
<dbReference type="InterPro" id="IPR014001">
    <property type="entry name" value="Helicase_ATP-bd"/>
</dbReference>
<dbReference type="GO" id="GO:0005524">
    <property type="term" value="F:ATP binding"/>
    <property type="evidence" value="ECO:0007669"/>
    <property type="project" value="InterPro"/>
</dbReference>
<keyword evidence="1" id="KW-0479">Metal-binding</keyword>
<evidence type="ECO:0000256" key="1">
    <source>
        <dbReference type="ARBA" id="ARBA00022723"/>
    </source>
</evidence>
<feature type="domain" description="RING-type" evidence="8">
    <location>
        <begin position="1125"/>
        <end position="1163"/>
    </location>
</feature>
<dbReference type="InterPro" id="IPR038718">
    <property type="entry name" value="SNF2-like_sf"/>
</dbReference>
<dbReference type="Gene3D" id="3.30.40.10">
    <property type="entry name" value="Zinc/RING finger domain, C3HC4 (zinc finger)"/>
    <property type="match status" value="1"/>
</dbReference>
<sequence>MAAVTAEVNYSGCSVPESLGRAFLVNNGTENVEHPIKRRKLASAPQSLRAINGLSASRVPRGYITLSRVHLQLNFAPLDTTGDLTHSAEVISDLPVVIHAIRCPPVQSATSANGGNIDNRIQLKLLAISGQTVLFTDQITNAEVIDAIGADLILASNLICADRFIKIAPSVCYQATLHRYPNGSSFGLEVTILWKDSADIPDIRRLSPDAIRVFSKYVLKESDYRFAENGTYDQKKVRLGQGPSWSPRDFYDNVYVPPNSPTDPEMDFAIPGTQLFPFQRRAVRWLLQREGAVEMKAENDLPASFFQITDADGAVCYASHLFMIVISDFSGWNDAYKTLKGGLLAEEMGLGKTVEMISLICLHRRDLLSESKSSSRTGDLTPSGATLIITPPAILEQWKEELLLHAPALRVFHYEGINRHQEVPEKSLIEMLAGHDVVLTTYNVLSREIHYSENAPERNLRHQKRFKPRRSPLVQIHWWRTCLDEGQMIESGISAAAKVARLIPRQMAWVVTGTPIRKDITDLLGILLFLRLEPYCGSFWNRLCLSFRPVLAHIVNTTALRHSKDRIRSELRLPPQKRVVVTIPFTAIEEQNYKQLYEQMCEECGLDLSGAPISDDWNPDDWPVIEKMRSWLVRLRQTCLHPAGNRRRGLTAGFNGPLRRVEDVLEAMIDQNTLLIHAEERSDLFSKLRRGQMLENALQKVQARDLWASCLSKANEIVESSRDRLRTEIERVRALPRGSTNQELEFIDAANHDDNNRISAYRSRLRNALEVQHMTLFFLGNAYYQIKSDPKLTDPESDAFKFLEKQEEEAYAIAKSVRKEMLTDVSGKVGNYMKTIKEMLRNKRFVVIPKMKPHLYSTGIEARRVLENFEDFCEAMNEHAAQYDKWRLTMVHLLSQSLIDQEDESELQGDEYERSTTHQSEMYVYMEALRAMYADRHDCLTGQKNVLIAHEVKGGIIQAQKGEGPSPELYLKIMNVRSRIRPDPQFGSLRGIISELRSLTTSLEWQATEGSTRAQAELEIVSRVLKNASTMAAEHAKVNSSLEREVEMFRDTMNCRLEYYRRLQLISDSVATFDESSVGKPLDEVAFEAKVKEEKDRIGKISALRAKHRYLIHLRDEPDTDESTCVICQSTIEEGVMTHCGHQFCLECLRLWYVAHRTCPSCKLRLKAPSDFHPISYKSREIIVQQERAPTDVGSERSSSQGSIYNDISSSTLNEIKQIDLDCSFGTKIDTIARHVIWLRENDPGAKTIVFTQWSCEMLASAFKRFRIGFSSVDSKGGVQQFKSDPALECLLLHARAHASGLNLVCATHVIFCEPLINTAIELQAIARVHRIGQQRPTTVWMYLVADTVEQSIYDLSVSRRLAHIAQKTRAQEFNLPQASKCGAHETANGNLTETAIDAANSLEIEDAPLTKMMASGVSGGELVQKDDLWLCLFGGSNRNKRAKDGTIMNAEGEVARFLRGEAAEQRRAAAANA</sequence>
<evidence type="ECO:0000313" key="9">
    <source>
        <dbReference type="EMBL" id="RAL08676.1"/>
    </source>
</evidence>
<dbReference type="GO" id="GO:0005634">
    <property type="term" value="C:nucleus"/>
    <property type="evidence" value="ECO:0007669"/>
    <property type="project" value="TreeGrafter"/>
</dbReference>
<evidence type="ECO:0000256" key="2">
    <source>
        <dbReference type="ARBA" id="ARBA00022741"/>
    </source>
</evidence>
<proteinExistence type="predicted"/>
<dbReference type="STRING" id="1450537.A0A395HM32"/>
<dbReference type="InterPro" id="IPR017907">
    <property type="entry name" value="Znf_RING_CS"/>
</dbReference>
<dbReference type="VEuPathDB" id="FungiDB:BO97DRAFT_376157"/>
<dbReference type="SMART" id="SM00487">
    <property type="entry name" value="DEXDc"/>
    <property type="match status" value="1"/>
</dbReference>
<dbReference type="GeneID" id="37197298"/>
<evidence type="ECO:0000313" key="10">
    <source>
        <dbReference type="Proteomes" id="UP000248961"/>
    </source>
</evidence>
<dbReference type="Pfam" id="PF26021">
    <property type="entry name" value="Ferritin_C144_05"/>
    <property type="match status" value="1"/>
</dbReference>
<dbReference type="GO" id="GO:0061630">
    <property type="term" value="F:ubiquitin protein ligase activity"/>
    <property type="evidence" value="ECO:0007669"/>
    <property type="project" value="TreeGrafter"/>
</dbReference>
<evidence type="ECO:0000256" key="4">
    <source>
        <dbReference type="ARBA" id="ARBA00022801"/>
    </source>
</evidence>
<dbReference type="InterPro" id="IPR000330">
    <property type="entry name" value="SNF2_N"/>
</dbReference>
<evidence type="ECO:0000256" key="3">
    <source>
        <dbReference type="ARBA" id="ARBA00022771"/>
    </source>
</evidence>
<keyword evidence="3 7" id="KW-0863">Zinc-finger</keyword>
<dbReference type="Proteomes" id="UP000248961">
    <property type="component" value="Unassembled WGS sequence"/>
</dbReference>
<dbReference type="OrthoDB" id="5330228at2759"/>
<dbReference type="EMBL" id="KZ824311">
    <property type="protein sequence ID" value="RAL08676.1"/>
    <property type="molecule type" value="Genomic_DNA"/>
</dbReference>
<dbReference type="SUPFAM" id="SSF52540">
    <property type="entry name" value="P-loop containing nucleoside triphosphate hydrolases"/>
    <property type="match status" value="2"/>
</dbReference>